<evidence type="ECO:0000256" key="1">
    <source>
        <dbReference type="SAM" id="MobiDB-lite"/>
    </source>
</evidence>
<accession>A0ABZ1J9Q6</accession>
<gene>
    <name evidence="4" type="ORF">OG288_00920</name>
</gene>
<dbReference type="RefSeq" id="WP_328936380.1">
    <property type="nucleotide sequence ID" value="NZ_CP108133.1"/>
</dbReference>
<evidence type="ECO:0000313" key="5">
    <source>
        <dbReference type="Proteomes" id="UP001432166"/>
    </source>
</evidence>
<evidence type="ECO:0000256" key="2">
    <source>
        <dbReference type="SAM" id="SignalP"/>
    </source>
</evidence>
<dbReference type="Pfam" id="PF14040">
    <property type="entry name" value="DNase_NucA_NucB"/>
    <property type="match status" value="1"/>
</dbReference>
<dbReference type="EMBL" id="CP108133">
    <property type="protein sequence ID" value="WTP47002.1"/>
    <property type="molecule type" value="Genomic_DNA"/>
</dbReference>
<feature type="signal peptide" evidence="2">
    <location>
        <begin position="1"/>
        <end position="20"/>
    </location>
</feature>
<evidence type="ECO:0000259" key="3">
    <source>
        <dbReference type="Pfam" id="PF14040"/>
    </source>
</evidence>
<name>A0ABZ1J9Q6_9ACTN</name>
<organism evidence="4 5">
    <name type="scientific">Streptomyces tauricus</name>
    <dbReference type="NCBI Taxonomy" id="68274"/>
    <lineage>
        <taxon>Bacteria</taxon>
        <taxon>Bacillati</taxon>
        <taxon>Actinomycetota</taxon>
        <taxon>Actinomycetes</taxon>
        <taxon>Kitasatosporales</taxon>
        <taxon>Streptomycetaceae</taxon>
        <taxon>Streptomyces</taxon>
        <taxon>Streptomyces aurantiacus group</taxon>
    </lineage>
</organism>
<keyword evidence="2" id="KW-0732">Signal</keyword>
<reference evidence="4" key="1">
    <citation type="submission" date="2022-10" db="EMBL/GenBank/DDBJ databases">
        <title>The complete genomes of actinobacterial strains from the NBC collection.</title>
        <authorList>
            <person name="Joergensen T.S."/>
            <person name="Alvarez Arevalo M."/>
            <person name="Sterndorff E.B."/>
            <person name="Faurdal D."/>
            <person name="Vuksanovic O."/>
            <person name="Mourched A.-S."/>
            <person name="Charusanti P."/>
            <person name="Shaw S."/>
            <person name="Blin K."/>
            <person name="Weber T."/>
        </authorList>
    </citation>
    <scope>NUCLEOTIDE SEQUENCE</scope>
    <source>
        <strain evidence="4">NBC_00189</strain>
    </source>
</reference>
<keyword evidence="5" id="KW-1185">Reference proteome</keyword>
<feature type="region of interest" description="Disordered" evidence="1">
    <location>
        <begin position="336"/>
        <end position="362"/>
    </location>
</feature>
<protein>
    <submittedName>
        <fullName evidence="4">NucA/NucB deoxyribonuclease domain-containing protein</fullName>
    </submittedName>
</protein>
<proteinExistence type="predicted"/>
<feature type="domain" description="Deoxyribonuclease NucA/NucB" evidence="3">
    <location>
        <begin position="323"/>
        <end position="403"/>
    </location>
</feature>
<dbReference type="InterPro" id="IPR029476">
    <property type="entry name" value="DNase_NucA_NucB"/>
</dbReference>
<feature type="chain" id="PRO_5046449201" evidence="2">
    <location>
        <begin position="21"/>
        <end position="424"/>
    </location>
</feature>
<sequence length="424" mass="46141">MTSRLSIRALLVTFMTAVLIAPLTSSADAQSPAAGTRPLAETMPTCADVEAGRFKARGSSAMCIDPQAPRLARSELRSKASSLGLTAADGKAAADFTGTDDDGADGADTPGPLAVDCPANELETNRFESCYLGEFAFVVRLIPSQQVIGRGSILQVVYGYVDNRARRMEHEVRLSLYQATGVVRAGVLATVLISCTTSCTPTTTPPPQRLPFRTTGYDSFRALTESPGTTTDFTNPVAMMTIQSTAPNPLVDEIGPRADVRCDSTPNVGPATGGCVYYRYKPTYDLSTLDPNTEEVAWHVWWAQNNLVTAWGREGYGPALTRTRDRQLIRDNRTEACRAAPSPRPPGQSCDEYPFATTHEGASKNPDFSWHMIDARQNTAEGRDYRRPWYTTNRLLENDQFWVRIILPPAGAAAAPDWLPPSRA</sequence>
<dbReference type="Proteomes" id="UP001432166">
    <property type="component" value="Chromosome"/>
</dbReference>
<evidence type="ECO:0000313" key="4">
    <source>
        <dbReference type="EMBL" id="WTP47002.1"/>
    </source>
</evidence>